<dbReference type="PANTHER" id="PTHR34309">
    <property type="entry name" value="SLR1406 PROTEIN"/>
    <property type="match status" value="1"/>
</dbReference>
<dbReference type="InterPro" id="IPR052517">
    <property type="entry name" value="GlcG_carb_metab_protein"/>
</dbReference>
<dbReference type="SUPFAM" id="SSF143744">
    <property type="entry name" value="GlcG-like"/>
    <property type="match status" value="1"/>
</dbReference>
<name>A0ABW1KTM0_9PROT</name>
<gene>
    <name evidence="2" type="ORF">ACFMB1_07015</name>
</gene>
<dbReference type="PANTHER" id="PTHR34309:SF1">
    <property type="entry name" value="PROTEIN GLCG"/>
    <property type="match status" value="1"/>
</dbReference>
<proteinExistence type="predicted"/>
<dbReference type="InterPro" id="IPR005624">
    <property type="entry name" value="PduO/GlcC-like"/>
</dbReference>
<evidence type="ECO:0000313" key="2">
    <source>
        <dbReference type="EMBL" id="MFC6035289.1"/>
    </source>
</evidence>
<reference evidence="2 3" key="1">
    <citation type="submission" date="2024-09" db="EMBL/GenBank/DDBJ databases">
        <authorList>
            <person name="Zhang Z.-H."/>
        </authorList>
    </citation>
    <scope>NUCLEOTIDE SEQUENCE [LARGE SCALE GENOMIC DNA]</scope>
    <source>
        <strain evidence="2 3">HHTR114</strain>
    </source>
</reference>
<protein>
    <submittedName>
        <fullName evidence="2">Heme-binding protein</fullName>
    </submittedName>
</protein>
<dbReference type="RefSeq" id="WP_379879386.1">
    <property type="nucleotide sequence ID" value="NZ_JBHPON010000001.1"/>
</dbReference>
<keyword evidence="3" id="KW-1185">Reference proteome</keyword>
<comment type="caution">
    <text evidence="2">The sequence shown here is derived from an EMBL/GenBank/DDBJ whole genome shotgun (WGS) entry which is preliminary data.</text>
</comment>
<feature type="signal peptide" evidence="1">
    <location>
        <begin position="1"/>
        <end position="21"/>
    </location>
</feature>
<feature type="chain" id="PRO_5047147035" evidence="1">
    <location>
        <begin position="22"/>
        <end position="161"/>
    </location>
</feature>
<dbReference type="Gene3D" id="3.30.450.150">
    <property type="entry name" value="Haem-degrading domain"/>
    <property type="match status" value="1"/>
</dbReference>
<keyword evidence="1" id="KW-0732">Signal</keyword>
<dbReference type="Pfam" id="PF03928">
    <property type="entry name" value="HbpS-like"/>
    <property type="match status" value="1"/>
</dbReference>
<dbReference type="InterPro" id="IPR038084">
    <property type="entry name" value="PduO/GlcC-like_sf"/>
</dbReference>
<dbReference type="EMBL" id="JBHPON010000001">
    <property type="protein sequence ID" value="MFC6035289.1"/>
    <property type="molecule type" value="Genomic_DNA"/>
</dbReference>
<evidence type="ECO:0000313" key="3">
    <source>
        <dbReference type="Proteomes" id="UP001596116"/>
    </source>
</evidence>
<organism evidence="2 3">
    <name type="scientific">Hyphococcus aureus</name>
    <dbReference type="NCBI Taxonomy" id="2666033"/>
    <lineage>
        <taxon>Bacteria</taxon>
        <taxon>Pseudomonadati</taxon>
        <taxon>Pseudomonadota</taxon>
        <taxon>Alphaproteobacteria</taxon>
        <taxon>Parvularculales</taxon>
        <taxon>Parvularculaceae</taxon>
        <taxon>Hyphococcus</taxon>
    </lineage>
</organism>
<sequence>MKRLFLSAMAAAATLTGISAAQETRPALTSASAKAIVAGCEAYALEKGWKLNITVLDQGRNLMAFLRMDDALLGTIEISQWKANASASFAGPTKGSAERAKEFPALAAAPNIAIFEGGEAIFSKDGVPLGGVGVSGAAGSEDAECARAGIAKAGLRHDRPE</sequence>
<evidence type="ECO:0000256" key="1">
    <source>
        <dbReference type="SAM" id="SignalP"/>
    </source>
</evidence>
<dbReference type="Proteomes" id="UP001596116">
    <property type="component" value="Unassembled WGS sequence"/>
</dbReference>
<accession>A0ABW1KTM0</accession>